<name>A0ACB9IJ99_9ASTR</name>
<organism evidence="1 2">
    <name type="scientific">Smallanthus sonchifolius</name>
    <dbReference type="NCBI Taxonomy" id="185202"/>
    <lineage>
        <taxon>Eukaryota</taxon>
        <taxon>Viridiplantae</taxon>
        <taxon>Streptophyta</taxon>
        <taxon>Embryophyta</taxon>
        <taxon>Tracheophyta</taxon>
        <taxon>Spermatophyta</taxon>
        <taxon>Magnoliopsida</taxon>
        <taxon>eudicotyledons</taxon>
        <taxon>Gunneridae</taxon>
        <taxon>Pentapetalae</taxon>
        <taxon>asterids</taxon>
        <taxon>campanulids</taxon>
        <taxon>Asterales</taxon>
        <taxon>Asteraceae</taxon>
        <taxon>Asteroideae</taxon>
        <taxon>Heliantheae alliance</taxon>
        <taxon>Millerieae</taxon>
        <taxon>Smallanthus</taxon>
    </lineage>
</organism>
<dbReference type="EMBL" id="CM042025">
    <property type="protein sequence ID" value="KAI3807556.1"/>
    <property type="molecule type" value="Genomic_DNA"/>
</dbReference>
<reference evidence="1 2" key="2">
    <citation type="journal article" date="2022" name="Mol. Ecol. Resour.">
        <title>The genomes of chicory, endive, great burdock and yacon provide insights into Asteraceae paleo-polyploidization history and plant inulin production.</title>
        <authorList>
            <person name="Fan W."/>
            <person name="Wang S."/>
            <person name="Wang H."/>
            <person name="Wang A."/>
            <person name="Jiang F."/>
            <person name="Liu H."/>
            <person name="Zhao H."/>
            <person name="Xu D."/>
            <person name="Zhang Y."/>
        </authorList>
    </citation>
    <scope>NUCLEOTIDE SEQUENCE [LARGE SCALE GENOMIC DNA]</scope>
    <source>
        <strain evidence="2">cv. Yunnan</strain>
        <tissue evidence="1">Leaves</tissue>
    </source>
</reference>
<keyword evidence="2" id="KW-1185">Reference proteome</keyword>
<gene>
    <name evidence="1" type="ORF">L1987_23486</name>
</gene>
<evidence type="ECO:0000313" key="1">
    <source>
        <dbReference type="EMBL" id="KAI3807556.1"/>
    </source>
</evidence>
<protein>
    <submittedName>
        <fullName evidence="1">Uncharacterized protein</fullName>
    </submittedName>
</protein>
<accession>A0ACB9IJ99</accession>
<comment type="caution">
    <text evidence="1">The sequence shown here is derived from an EMBL/GenBank/DDBJ whole genome shotgun (WGS) entry which is preliminary data.</text>
</comment>
<evidence type="ECO:0000313" key="2">
    <source>
        <dbReference type="Proteomes" id="UP001056120"/>
    </source>
</evidence>
<reference evidence="2" key="1">
    <citation type="journal article" date="2022" name="Mol. Ecol. Resour.">
        <title>The genomes of chicory, endive, great burdock and yacon provide insights into Asteraceae palaeo-polyploidization history and plant inulin production.</title>
        <authorList>
            <person name="Fan W."/>
            <person name="Wang S."/>
            <person name="Wang H."/>
            <person name="Wang A."/>
            <person name="Jiang F."/>
            <person name="Liu H."/>
            <person name="Zhao H."/>
            <person name="Xu D."/>
            <person name="Zhang Y."/>
        </authorList>
    </citation>
    <scope>NUCLEOTIDE SEQUENCE [LARGE SCALE GENOMIC DNA]</scope>
    <source>
        <strain evidence="2">cv. Yunnan</strain>
    </source>
</reference>
<proteinExistence type="predicted"/>
<dbReference type="Proteomes" id="UP001056120">
    <property type="component" value="Linkage Group LG08"/>
</dbReference>
<sequence length="72" mass="8707">MTLCLLLVFSVENFIRLPFQNVTFWMRYSFTLYSLNTFTRHNKLGKHKHTVETKLSLFSVFVMLLLLRSRMF</sequence>